<dbReference type="InterPro" id="IPR050904">
    <property type="entry name" value="Adhesion/Biosynth-related"/>
</dbReference>
<organism evidence="3 4">
    <name type="scientific">Methanolobus zinderi</name>
    <dbReference type="NCBI Taxonomy" id="536044"/>
    <lineage>
        <taxon>Archaea</taxon>
        <taxon>Methanobacteriati</taxon>
        <taxon>Methanobacteriota</taxon>
        <taxon>Stenosarchaea group</taxon>
        <taxon>Methanomicrobia</taxon>
        <taxon>Methanosarcinales</taxon>
        <taxon>Methanosarcinaceae</taxon>
        <taxon>Methanolobus</taxon>
    </lineage>
</organism>
<dbReference type="FunFam" id="2.30.180.10:FF:000019">
    <property type="entry name" value="Cell surface lipoprotein"/>
    <property type="match status" value="1"/>
</dbReference>
<keyword evidence="4" id="KW-1185">Reference proteome</keyword>
<dbReference type="SUPFAM" id="SSF82153">
    <property type="entry name" value="FAS1 domain"/>
    <property type="match status" value="1"/>
</dbReference>
<dbReference type="InterPro" id="IPR000782">
    <property type="entry name" value="FAS1_domain"/>
</dbReference>
<proteinExistence type="predicted"/>
<evidence type="ECO:0000259" key="2">
    <source>
        <dbReference type="PROSITE" id="PS50213"/>
    </source>
</evidence>
<protein>
    <submittedName>
        <fullName evidence="3">Fasciclin domain-containing protein</fullName>
    </submittedName>
</protein>
<dbReference type="GO" id="GO:0005615">
    <property type="term" value="C:extracellular space"/>
    <property type="evidence" value="ECO:0007669"/>
    <property type="project" value="TreeGrafter"/>
</dbReference>
<evidence type="ECO:0000313" key="4">
    <source>
        <dbReference type="Proteomes" id="UP000509594"/>
    </source>
</evidence>
<dbReference type="EMBL" id="CP058215">
    <property type="protein sequence ID" value="QLC51327.1"/>
    <property type="molecule type" value="Genomic_DNA"/>
</dbReference>
<evidence type="ECO:0000313" key="3">
    <source>
        <dbReference type="EMBL" id="QLC51327.1"/>
    </source>
</evidence>
<name>A0A7D5IRL6_9EURY</name>
<feature type="region of interest" description="Disordered" evidence="1">
    <location>
        <begin position="9"/>
        <end position="53"/>
    </location>
</feature>
<dbReference type="KEGG" id="mzi:HWN40_10200"/>
<dbReference type="SMART" id="SM00554">
    <property type="entry name" value="FAS1"/>
    <property type="match status" value="1"/>
</dbReference>
<accession>A0A7D5IRL6</accession>
<dbReference type="OrthoDB" id="105895at2157"/>
<dbReference type="Proteomes" id="UP000509594">
    <property type="component" value="Chromosome"/>
</dbReference>
<dbReference type="Pfam" id="PF02469">
    <property type="entry name" value="Fasciclin"/>
    <property type="match status" value="1"/>
</dbReference>
<feature type="domain" description="FAS1" evidence="2">
    <location>
        <begin position="55"/>
        <end position="185"/>
    </location>
</feature>
<evidence type="ECO:0000256" key="1">
    <source>
        <dbReference type="SAM" id="MobiDB-lite"/>
    </source>
</evidence>
<sequence>MLAVFAAIGCTDTEDQPTTEENITGDEEEITGAEEDIEENVSDAEEEMTDSEDEEMNIVETAIDAGSFDTLVLALETTGLDATLSEEGPYTVFAPTDDAFEELPEGTLDALMEDEEQLSEVLTYHVVSGEYMASDLTDGTTLETVQGEMITINVTDDNVMVDDANVVQPDIVASNGVIHVIDAVILPPSMAEEDMMGNDSMNNDSMDNETMESENGDVVVVPAE</sequence>
<reference evidence="3 4" key="1">
    <citation type="submission" date="2020-06" db="EMBL/GenBank/DDBJ databases">
        <title>Methanolobus halotolerans sp. nov., isolated from a saline lake Tus in Siberia.</title>
        <authorList>
            <person name="Shen Y."/>
            <person name="Chen S.-C."/>
            <person name="Lai M.-C."/>
            <person name="Huang H.-H."/>
            <person name="Chiu H.-H."/>
            <person name="Tang S.-L."/>
            <person name="Rogozin D.Y."/>
            <person name="Degermendzhy A.G."/>
        </authorList>
    </citation>
    <scope>NUCLEOTIDE SEQUENCE [LARGE SCALE GENOMIC DNA]</scope>
    <source>
        <strain evidence="3 4">DSM 21339</strain>
    </source>
</reference>
<dbReference type="InterPro" id="IPR036378">
    <property type="entry name" value="FAS1_dom_sf"/>
</dbReference>
<dbReference type="PANTHER" id="PTHR10900:SF77">
    <property type="entry name" value="FI19380P1"/>
    <property type="match status" value="1"/>
</dbReference>
<dbReference type="AlphaFoldDB" id="A0A7D5IRL6"/>
<gene>
    <name evidence="3" type="ORF">HWN40_10200</name>
</gene>
<dbReference type="PANTHER" id="PTHR10900">
    <property type="entry name" value="PERIOSTIN-RELATED"/>
    <property type="match status" value="1"/>
</dbReference>
<dbReference type="Gene3D" id="2.30.180.10">
    <property type="entry name" value="FAS1 domain"/>
    <property type="match status" value="1"/>
</dbReference>
<feature type="compositionally biased region" description="Acidic residues" evidence="1">
    <location>
        <begin position="12"/>
        <end position="53"/>
    </location>
</feature>
<dbReference type="PROSITE" id="PS50213">
    <property type="entry name" value="FAS1"/>
    <property type="match status" value="1"/>
</dbReference>